<protein>
    <recommendedName>
        <fullName evidence="2">Transglutaminase N-terminal domain-containing protein</fullName>
    </recommendedName>
</protein>
<organism evidence="3 4">
    <name type="scientific">Cirrhinus mrigala</name>
    <name type="common">Mrigala</name>
    <dbReference type="NCBI Taxonomy" id="683832"/>
    <lineage>
        <taxon>Eukaryota</taxon>
        <taxon>Metazoa</taxon>
        <taxon>Chordata</taxon>
        <taxon>Craniata</taxon>
        <taxon>Vertebrata</taxon>
        <taxon>Euteleostomi</taxon>
        <taxon>Actinopterygii</taxon>
        <taxon>Neopterygii</taxon>
        <taxon>Teleostei</taxon>
        <taxon>Ostariophysi</taxon>
        <taxon>Cypriniformes</taxon>
        <taxon>Cyprinidae</taxon>
        <taxon>Labeoninae</taxon>
        <taxon>Labeonini</taxon>
        <taxon>Cirrhinus</taxon>
    </lineage>
</organism>
<feature type="non-terminal residue" evidence="3">
    <location>
        <position position="1"/>
    </location>
</feature>
<accession>A0ABD0N8Y3</accession>
<feature type="non-terminal residue" evidence="3">
    <location>
        <position position="59"/>
    </location>
</feature>
<dbReference type="InterPro" id="IPR001102">
    <property type="entry name" value="Transglutaminase_N"/>
</dbReference>
<dbReference type="EMBL" id="JAMKFB020000023">
    <property type="protein sequence ID" value="KAL0157770.1"/>
    <property type="molecule type" value="Genomic_DNA"/>
</dbReference>
<dbReference type="InterPro" id="IPR014756">
    <property type="entry name" value="Ig_E-set"/>
</dbReference>
<evidence type="ECO:0000259" key="2">
    <source>
        <dbReference type="Pfam" id="PF00868"/>
    </source>
</evidence>
<gene>
    <name evidence="3" type="ORF">M9458_045846</name>
</gene>
<comment type="caution">
    <text evidence="3">The sequence shown here is derived from an EMBL/GenBank/DDBJ whole genome shotgun (WGS) entry which is preliminary data.</text>
</comment>
<evidence type="ECO:0000313" key="3">
    <source>
        <dbReference type="EMBL" id="KAL0157770.1"/>
    </source>
</evidence>
<dbReference type="Proteomes" id="UP001529510">
    <property type="component" value="Unassembled WGS sequence"/>
</dbReference>
<proteinExistence type="inferred from homology"/>
<name>A0ABD0N8Y3_CIRMR</name>
<dbReference type="PANTHER" id="PTHR11590:SF49">
    <property type="entry name" value="PROTEIN-GLUTAMINE GAMMA-GLUTAMYLTRANSFERASE K"/>
    <property type="match status" value="1"/>
</dbReference>
<dbReference type="AlphaFoldDB" id="A0ABD0N8Y3"/>
<dbReference type="GO" id="GO:0007399">
    <property type="term" value="P:nervous system development"/>
    <property type="evidence" value="ECO:0007669"/>
    <property type="project" value="UniProtKB-ARBA"/>
</dbReference>
<evidence type="ECO:0000256" key="1">
    <source>
        <dbReference type="ARBA" id="ARBA00005968"/>
    </source>
</evidence>
<dbReference type="InterPro" id="IPR013783">
    <property type="entry name" value="Ig-like_fold"/>
</dbReference>
<feature type="domain" description="Transglutaminase N-terminal" evidence="2">
    <location>
        <begin position="10"/>
        <end position="58"/>
    </location>
</feature>
<dbReference type="SUPFAM" id="SSF81296">
    <property type="entry name" value="E set domains"/>
    <property type="match status" value="1"/>
</dbReference>
<evidence type="ECO:0000313" key="4">
    <source>
        <dbReference type="Proteomes" id="UP001529510"/>
    </source>
</evidence>
<dbReference type="Pfam" id="PF00868">
    <property type="entry name" value="Transglut_N"/>
    <property type="match status" value="1"/>
</dbReference>
<dbReference type="InterPro" id="IPR050779">
    <property type="entry name" value="Transglutaminase"/>
</dbReference>
<dbReference type="PANTHER" id="PTHR11590">
    <property type="entry name" value="PROTEIN-GLUTAMINE GAMMA-GLUTAMYLTRANSFERASE"/>
    <property type="match status" value="1"/>
</dbReference>
<comment type="similarity">
    <text evidence="1">Belongs to the transglutaminase superfamily. Transglutaminase family.</text>
</comment>
<sequence length="59" mass="7111">VCSVDLIKSRMGQNRLEHHTDRYLSDHLIIRRGQCFEMWIELSRPFNPNCDQLNLELRL</sequence>
<reference evidence="3 4" key="1">
    <citation type="submission" date="2024-05" db="EMBL/GenBank/DDBJ databases">
        <title>Genome sequencing and assembly of Indian major carp, Cirrhinus mrigala (Hamilton, 1822).</title>
        <authorList>
            <person name="Mohindra V."/>
            <person name="Chowdhury L.M."/>
            <person name="Lal K."/>
            <person name="Jena J.K."/>
        </authorList>
    </citation>
    <scope>NUCLEOTIDE SEQUENCE [LARGE SCALE GENOMIC DNA]</scope>
    <source>
        <strain evidence="3">CM1030</strain>
        <tissue evidence="3">Blood</tissue>
    </source>
</reference>
<dbReference type="Gene3D" id="2.60.40.10">
    <property type="entry name" value="Immunoglobulins"/>
    <property type="match status" value="1"/>
</dbReference>
<keyword evidence="4" id="KW-1185">Reference proteome</keyword>